<dbReference type="PANTHER" id="PTHR17695:SF11">
    <property type="entry name" value="SMALL SUBUNIT PROCESSOME COMPONENT 20 HOMOLOG"/>
    <property type="match status" value="1"/>
</dbReference>
<dbReference type="GO" id="GO:0032040">
    <property type="term" value="C:small-subunit processome"/>
    <property type="evidence" value="ECO:0007669"/>
    <property type="project" value="TreeGrafter"/>
</dbReference>
<keyword evidence="5" id="KW-1185">Reference proteome</keyword>
<feature type="compositionally biased region" description="Polar residues" evidence="1">
    <location>
        <begin position="3305"/>
        <end position="3318"/>
    </location>
</feature>
<feature type="region of interest" description="Disordered" evidence="1">
    <location>
        <begin position="3304"/>
        <end position="3346"/>
    </location>
</feature>
<dbReference type="PANTHER" id="PTHR17695">
    <property type="entry name" value="SMALL SUBUNIT PROCESSOME COMPONENT 20 HOMOLOG"/>
    <property type="match status" value="1"/>
</dbReference>
<dbReference type="InterPro" id="IPR052575">
    <property type="entry name" value="SSU_processome_comp_20"/>
</dbReference>
<accession>A0A8T0D9Y1</accession>
<dbReference type="Proteomes" id="UP000699462">
    <property type="component" value="Unassembled WGS sequence"/>
</dbReference>
<dbReference type="InterPro" id="IPR011430">
    <property type="entry name" value="UTP20_N"/>
</dbReference>
<feature type="domain" description="U3 small nucleolar RNA-associated protein 20" evidence="3">
    <location>
        <begin position="1938"/>
        <end position="2082"/>
    </location>
</feature>
<proteinExistence type="predicted"/>
<feature type="region of interest" description="Disordered" evidence="1">
    <location>
        <begin position="2774"/>
        <end position="2810"/>
    </location>
</feature>
<gene>
    <name evidence="4" type="ORF">P879_05604</name>
</gene>
<evidence type="ECO:0000259" key="3">
    <source>
        <dbReference type="Pfam" id="PF20416"/>
    </source>
</evidence>
<reference evidence="4 5" key="1">
    <citation type="submission" date="2019-07" db="EMBL/GenBank/DDBJ databases">
        <title>Annotation for the trematode Paragonimus westermani.</title>
        <authorList>
            <person name="Choi Y.-J."/>
        </authorList>
    </citation>
    <scope>NUCLEOTIDE SEQUENCE [LARGE SCALE GENOMIC DNA]</scope>
    <source>
        <strain evidence="4">180907_Pwestermani</strain>
    </source>
</reference>
<name>A0A8T0D9Y1_9TREM</name>
<dbReference type="OrthoDB" id="360653at2759"/>
<dbReference type="GO" id="GO:0030686">
    <property type="term" value="C:90S preribosome"/>
    <property type="evidence" value="ECO:0007669"/>
    <property type="project" value="TreeGrafter"/>
</dbReference>
<evidence type="ECO:0000256" key="1">
    <source>
        <dbReference type="SAM" id="MobiDB-lite"/>
    </source>
</evidence>
<feature type="domain" description="U3 small nucleolar RNA-associated protein 20 N-terminal" evidence="2">
    <location>
        <begin position="947"/>
        <end position="1670"/>
    </location>
</feature>
<organism evidence="4 5">
    <name type="scientific">Paragonimus westermani</name>
    <dbReference type="NCBI Taxonomy" id="34504"/>
    <lineage>
        <taxon>Eukaryota</taxon>
        <taxon>Metazoa</taxon>
        <taxon>Spiralia</taxon>
        <taxon>Lophotrochozoa</taxon>
        <taxon>Platyhelminthes</taxon>
        <taxon>Trematoda</taxon>
        <taxon>Digenea</taxon>
        <taxon>Plagiorchiida</taxon>
        <taxon>Troglotremata</taxon>
        <taxon>Troglotrematidae</taxon>
        <taxon>Paragonimus</taxon>
    </lineage>
</organism>
<dbReference type="InterPro" id="IPR016024">
    <property type="entry name" value="ARM-type_fold"/>
</dbReference>
<dbReference type="Pfam" id="PF20416">
    <property type="entry name" value="UTP20"/>
    <property type="match status" value="1"/>
</dbReference>
<evidence type="ECO:0008006" key="6">
    <source>
        <dbReference type="Google" id="ProtNLM"/>
    </source>
</evidence>
<dbReference type="InterPro" id="IPR046523">
    <property type="entry name" value="UTP20_dom"/>
</dbReference>
<dbReference type="Pfam" id="PF07539">
    <property type="entry name" value="UTP20_N"/>
    <property type="match status" value="1"/>
</dbReference>
<dbReference type="SUPFAM" id="SSF48371">
    <property type="entry name" value="ARM repeat"/>
    <property type="match status" value="2"/>
</dbReference>
<feature type="compositionally biased region" description="Basic and acidic residues" evidence="1">
    <location>
        <begin position="2801"/>
        <end position="2810"/>
    </location>
</feature>
<dbReference type="EMBL" id="JTDF01008100">
    <property type="protein sequence ID" value="KAF8564665.1"/>
    <property type="molecule type" value="Genomic_DNA"/>
</dbReference>
<comment type="caution">
    <text evidence="4">The sequence shown here is derived from an EMBL/GenBank/DDBJ whole genome shotgun (WGS) entry which is preliminary data.</text>
</comment>
<evidence type="ECO:0000259" key="2">
    <source>
        <dbReference type="Pfam" id="PF07539"/>
    </source>
</evidence>
<evidence type="ECO:0000313" key="4">
    <source>
        <dbReference type="EMBL" id="KAF8564665.1"/>
    </source>
</evidence>
<sequence length="3346" mass="373851">MLQSWRQLGACDMSNVFRFMNYKDAIKKKVIISFKSSRYLEDEAALDSYFAFSVEQWSHSTDSEAYAFFRKKISPYIVSLKLIMLHQKTIASELRSYLNQCSPEALPPALDLIACLSCDLRDDFYTYIDQFLPDIFRIILENYQNADILQSSFNCLAHIVYFLHKPMLLDVQNTVKLFTPLMVNKTKHIPHFAAECLAFVLRKVSDRRMLLFQVWRALEARVDLMGILLREVLYGSNVQLLPLTLDIVCEFDTDPHNAKASNTPQAGVRKGLQNILKKCPVSDASIPVQWAEEKNEFLTALPIILKVALSSLCAEFIDVNEIRYIISLVTERFEFMKKKFKAVCFENMLIILACLKDSIRRDNLADLEDDYGQAFGVALSVHPSLPLLTCFSHFVREPFRRYNPFTTVRNVLLSSTYSVGHRMNFILDLSDWTLFDRNVLPNLGDFLGQLTDPGLTCEEAACRPLCGFFDFLLRLSVARLPPSVEPHGLLTVDRENSLCIHLHEKRPNITTASLHTDQPIFVSWILSALENLLDEQSAELETSLPLNPFGWILAFCLPYISHLPVGRVCRILYHGWTMLSDKIIRGEYHFDSCELTFDLLSLLILVETRFHFRPLAEEVEPLLGPIRVLTKMASNLTTSDPNSCCLALRIVDVELCSFALPGSPELPTDFASSCCEELFCCLQSASHQVRIHTLRIFTVIYGLADRSHRSDETSAVLSVLSRCLSAERLKLDAQSVREFLIPVLHLHAHRTGVRGHPVAALLALHHLLGLLHVQLTSTWPGIQEAIASFAELPREQTTVKQPPSVDRPESDIGRPIEEWRHVACRLYWSVMEPMLEEVGRQALNNSHAASNAVHNDPEANYRDTPVKSRLLMLYRAQPDQDHLVHQSNGLLVTERPIDWFQYYASLWRCLRPHSAEKKTRLLTPLLLQLIEFNTQQGFNRTGEELLLVALGLFCMFKNIKSIYQEAEFRRSLYELLTNRRPTIQKAAFQCLLAYKNPALNTYKEQLERIIEPRTFRDEIRTFKLDTAISNPIHRAHVAPIFLRILYGRLQLSNKAFASAVFTNLAACSSSEFHMFLEMLLIPLSDDCILPSTHYEQTSTSASTSLVASVRDLRSRVQRTCQGEHSSISWPKLQALSRVLNHVLDYMGHRLSTTSLGLDDENSSDSAAHDDADILLRLGLCLIAMTQTVKDLKLSATEIGQTTSNNQSLRLPAAAQVKRVRSTGVRLLEHLFTSRILLSEHFWDCPERLDAVKGVCLHQSSLNSLLKDSTIVKSHLLLTLALPWSVTFQLADSLLGGAALETLMNLLSFRKLNSSVVECILEVVTNLLFSPDVQNVGRHLIGPHHPRLIAYLHDRMKQLSQQKTVRLLDRKHGSLRLQREFRILAYLATPVTMDSADTCVTLTGAEADQLLQGLLSLLTRANLRQSTSDRVRITRRPLVNSDASAAAYESQLMSLEAIEAALVRAVTQLIQITDNLKANLTRLIHLFARLDSRVCRSLLCQAVGAGVRRIPPMPLDVLQQLTSAGTASTEPHSFRRLGPYLTELSDDSSNNGSVESLVEDLLSRLNSWEPNRLDQPDSARREHAFGLLSELVELLGLEQVPEQTIYLHLGGLNCALHTLLHADLQLRDAALDYCLHLATVVSSKGHIELSWPYRTLILGCLWPGLLRTLRHSLASGPKRLHLLRLLNGLVHAFREFPRFMPLALLSDFHSSTVDFYSSLQSGTVGRQAYAIRRLALFLRNPLTIVSKPRISSVRSTLSLADSEFVIPERDLHDLFLPILQFYLNSQLQSNMEDSVTVPEQKRLLEHCLDALGALATYLSWPVYQKLLASYLNKLKTATNSLLAARLVIVLIDAFQPPTWSAAFGKLASIPDDAVDVDKPHMNAVKCRKPVQGELNQNQPDEHKSILNFMLSVCKQLEPYIAKPYEATSKPEGRASASASKTFRISLAICLVSLLRRLPAGYLESRLPHLVLRVVDVLRPSQTISPRTRSEAVKSLTRISRMLGPGKALDSLVNVVSQQLGRGYASQQIRLFSLHKILAEVESAIVTGELVFKAGQLDTVGRILTVHYLDELVGSLAEEMDSRRLAGHSLSSIQAGRLQTDTQSLSSAHLGGSNIVDLPEATGLKAPEGLTRLCRLLSHTGLMRLFEDIQKAICAAAMGKTLKRGVDVKSDDQITKGHTGDSLPVEVSCGLRFRNRALARLDVTLARLPTRNGIFTARQSECLQTDGLVQLASLLISKNISEVLSVDLQREVHLETGQLKQKKSTDGWVQPRSALLEPRWNYLEIEPEPTRERNSLSAQSELTQAHLLVGCGLQILVGLLRYRWLKHGSVMDMTSLGNCIPLILDCMRSKYVRVSGAALRCLNLLLVIATSRSSSLIPQFSDHLHTAGERLFDLLTTHPGLLSTKTAAADMYAQQFASNLYRALASLVRHQTSYPLSRSQLLTLLNSVDVELTRDAATTPSLSLLQAILQRRLRDPTLQKEETDFLTLYGDPELSVEFTNRSNGLVVAKSADRDQNQVTGAGGGARLLDLVDRVQHLAITSPSEKIRADSRCCLITFLLNYPHKAKFVQSFLAFCLRQLEYKKPTGRLSAVSLLTGLVSDLPISRLTANHLDEAILVSIGAAVERESVRSIRVGLLAVVRILFTRLPAQTAEAHFRDYLLAFTAAPAVTRCSARLLGLQLIGVVLDLQPCLSVKKCRPLLIRLLGTDTLPTAAKQLYQAVLSNPAVRSMSGVSVLFENTELCPAEEVEVAKAATEDADWVAELSCTSALDQMDVDSIGPTVDSDVEENVSRRSNTDSDDATGLDEHVDSTEEVSDVEREALHFEEAEESARLTCDSLIGSMHPENQRMCKSAVDNHYFLVACTLEFALQLVHRLIHADGDGTDSELVLVSATMVPVWRSLVGFHQTSSNAPPDSSTVSQLPTNIQKLCKRYATLFKTTGGKNVRAFSESDHWSLLCAGHRGVREWASRCLVPLLRLEVVANQNLMLPENALLSESVGLRFKSAFFCEFRRKPKLRIFLLERLLHDSLFQLEHDAREPLNEEWSDALVANLIHLGQLLHLTVGRKPVLRLFRRANRIALDELNCRPHCYIQRTLTLKLITGLLLRLPHPPPTELSNLLFRDQRQSASDAGETSARAPAYVTYVRAASRHLAREFRQRERLTFLAAASAVAVHDEDAEAQASSARIRLGGICLSREQSVRARARRKKTQARLRRALMSGTVRPETAQSLVAAAAASRAHAGPDQLIHMIEATETALSEGLGDGNRQLVHSLCAEASLGAKARQQVHRVKKAARTALGLAWRPLAKTESDIPSVSVKTDNQRTQTKRKLKALQCSKSSPDCETATKRQRST</sequence>
<evidence type="ECO:0000313" key="5">
    <source>
        <dbReference type="Proteomes" id="UP000699462"/>
    </source>
</evidence>
<protein>
    <recommendedName>
        <fullName evidence="6">U3 small nucleolar RNA-associated protein 20</fullName>
    </recommendedName>
</protein>